<evidence type="ECO:0000259" key="1">
    <source>
        <dbReference type="Pfam" id="PF12697"/>
    </source>
</evidence>
<evidence type="ECO:0000313" key="2">
    <source>
        <dbReference type="EMBL" id="PHH76362.1"/>
    </source>
</evidence>
<dbReference type="Pfam" id="PF12697">
    <property type="entry name" value="Abhydrolase_6"/>
    <property type="match status" value="1"/>
</dbReference>
<gene>
    <name evidence="2" type="ORF">CDD80_1573</name>
</gene>
<reference evidence="2 3" key="1">
    <citation type="submission" date="2017-06" db="EMBL/GenBank/DDBJ databases">
        <title>Ant-infecting Ophiocordyceps genomes reveal a high diversity of potential behavioral manipulation genes and a possible major role for enterotoxins.</title>
        <authorList>
            <person name="De Bekker C."/>
            <person name="Evans H.C."/>
            <person name="Brachmann A."/>
            <person name="Hughes D.P."/>
        </authorList>
    </citation>
    <scope>NUCLEOTIDE SEQUENCE [LARGE SCALE GENOMIC DNA]</scope>
    <source>
        <strain evidence="2 3">Map16</strain>
    </source>
</reference>
<accession>A0A2C5Z9H8</accession>
<proteinExistence type="predicted"/>
<dbReference type="OrthoDB" id="408373at2759"/>
<evidence type="ECO:0000313" key="3">
    <source>
        <dbReference type="Proteomes" id="UP000226431"/>
    </source>
</evidence>
<dbReference type="PANTHER" id="PTHR37017:SF11">
    <property type="entry name" value="ESTERASE_LIPASE_THIOESTERASE DOMAIN-CONTAINING PROTEIN"/>
    <property type="match status" value="1"/>
</dbReference>
<dbReference type="PANTHER" id="PTHR37017">
    <property type="entry name" value="AB HYDROLASE-1 DOMAIN-CONTAINING PROTEIN-RELATED"/>
    <property type="match status" value="1"/>
</dbReference>
<dbReference type="InterPro" id="IPR000073">
    <property type="entry name" value="AB_hydrolase_1"/>
</dbReference>
<dbReference type="Gene3D" id="3.40.50.1820">
    <property type="entry name" value="alpha/beta hydrolase"/>
    <property type="match status" value="1"/>
</dbReference>
<dbReference type="STRING" id="2004952.A0A2C5Z9H8"/>
<organism evidence="2 3">
    <name type="scientific">Ophiocordyceps camponoti-rufipedis</name>
    <dbReference type="NCBI Taxonomy" id="2004952"/>
    <lineage>
        <taxon>Eukaryota</taxon>
        <taxon>Fungi</taxon>
        <taxon>Dikarya</taxon>
        <taxon>Ascomycota</taxon>
        <taxon>Pezizomycotina</taxon>
        <taxon>Sordariomycetes</taxon>
        <taxon>Hypocreomycetidae</taxon>
        <taxon>Hypocreales</taxon>
        <taxon>Ophiocordycipitaceae</taxon>
        <taxon>Ophiocordyceps</taxon>
    </lineage>
</organism>
<feature type="domain" description="AB hydrolase-1" evidence="1">
    <location>
        <begin position="10"/>
        <end position="244"/>
    </location>
</feature>
<sequence length="253" mass="27855">MTISKREQAVLIITGYWHVPEHFARVRSQLERKGIRVICECLPTIQNLPPPHKTIYDDIQFIKDIVAKEVEQLTFLTVLCHSYGGMVASAALGEFAVDPNSTNKGGVTGIVYLSAFVPSENQSLISRLTNQLPDFIKVRPDNTCLPSPPIPLFYSDLTFEDAEWAIGLLTRCPVAPMTSPIPGDRVAWRSIPSAYIVCEADGALPLKSQRSMVAAAKAQGAEFREYSLDTNHSPFINKPGAVADIVVDVMQSR</sequence>
<dbReference type="InterPro" id="IPR052897">
    <property type="entry name" value="Sec-Metab_Biosynth_Hydrolase"/>
</dbReference>
<dbReference type="EMBL" id="NJES01000167">
    <property type="protein sequence ID" value="PHH76362.1"/>
    <property type="molecule type" value="Genomic_DNA"/>
</dbReference>
<comment type="caution">
    <text evidence="2">The sequence shown here is derived from an EMBL/GenBank/DDBJ whole genome shotgun (WGS) entry which is preliminary data.</text>
</comment>
<dbReference type="InterPro" id="IPR029058">
    <property type="entry name" value="AB_hydrolase_fold"/>
</dbReference>
<dbReference type="SUPFAM" id="SSF53474">
    <property type="entry name" value="alpha/beta-Hydrolases"/>
    <property type="match status" value="1"/>
</dbReference>
<dbReference type="AlphaFoldDB" id="A0A2C5Z9H8"/>
<protein>
    <recommendedName>
        <fullName evidence="1">AB hydrolase-1 domain-containing protein</fullName>
    </recommendedName>
</protein>
<keyword evidence="3" id="KW-1185">Reference proteome</keyword>
<dbReference type="Proteomes" id="UP000226431">
    <property type="component" value="Unassembled WGS sequence"/>
</dbReference>
<name>A0A2C5Z9H8_9HYPO</name>